<dbReference type="Gene3D" id="3.40.50.720">
    <property type="entry name" value="NAD(P)-binding Rossmann-like Domain"/>
    <property type="match status" value="1"/>
</dbReference>
<dbReference type="Gene3D" id="3.90.25.10">
    <property type="entry name" value="UDP-galactose 4-epimerase, domain 1"/>
    <property type="match status" value="1"/>
</dbReference>
<dbReference type="OrthoDB" id="9974981at2759"/>
<dbReference type="EMBL" id="LCWF01000188">
    <property type="protein sequence ID" value="KKY15368.1"/>
    <property type="molecule type" value="Genomic_DNA"/>
</dbReference>
<evidence type="ECO:0000256" key="2">
    <source>
        <dbReference type="ARBA" id="ARBA00023002"/>
    </source>
</evidence>
<keyword evidence="1" id="KW-0521">NADP</keyword>
<feature type="domain" description="NmrA-like" evidence="3">
    <location>
        <begin position="46"/>
        <end position="249"/>
    </location>
</feature>
<gene>
    <name evidence="4" type="ORF">UCRPC4_g06372</name>
</gene>
<protein>
    <submittedName>
        <fullName evidence="4">Putativelike family protein</fullName>
    </submittedName>
</protein>
<dbReference type="AlphaFoldDB" id="A0A0G2FU12"/>
<evidence type="ECO:0000313" key="4">
    <source>
        <dbReference type="EMBL" id="KKY15368.1"/>
    </source>
</evidence>
<evidence type="ECO:0000313" key="5">
    <source>
        <dbReference type="Proteomes" id="UP000053317"/>
    </source>
</evidence>
<dbReference type="Pfam" id="PF05368">
    <property type="entry name" value="NmrA"/>
    <property type="match status" value="1"/>
</dbReference>
<organism evidence="4 5">
    <name type="scientific">Phaeomoniella chlamydospora</name>
    <name type="common">Phaeoacremonium chlamydosporum</name>
    <dbReference type="NCBI Taxonomy" id="158046"/>
    <lineage>
        <taxon>Eukaryota</taxon>
        <taxon>Fungi</taxon>
        <taxon>Dikarya</taxon>
        <taxon>Ascomycota</taxon>
        <taxon>Pezizomycotina</taxon>
        <taxon>Eurotiomycetes</taxon>
        <taxon>Chaetothyriomycetidae</taxon>
        <taxon>Phaeomoniellales</taxon>
        <taxon>Phaeomoniellaceae</taxon>
        <taxon>Phaeomoniella</taxon>
    </lineage>
</organism>
<dbReference type="InterPro" id="IPR045312">
    <property type="entry name" value="PCBER-like"/>
</dbReference>
<keyword evidence="2" id="KW-0560">Oxidoreductase</keyword>
<evidence type="ECO:0000259" key="3">
    <source>
        <dbReference type="Pfam" id="PF05368"/>
    </source>
</evidence>
<reference evidence="4 5" key="2">
    <citation type="submission" date="2015-05" db="EMBL/GenBank/DDBJ databases">
        <authorList>
            <person name="Morales-Cruz A."/>
            <person name="Amrine K.C."/>
            <person name="Cantu D."/>
        </authorList>
    </citation>
    <scope>NUCLEOTIDE SEQUENCE [LARGE SCALE GENOMIC DNA]</scope>
    <source>
        <strain evidence="4">UCRPC4</strain>
    </source>
</reference>
<evidence type="ECO:0000256" key="1">
    <source>
        <dbReference type="ARBA" id="ARBA00022857"/>
    </source>
</evidence>
<proteinExistence type="predicted"/>
<reference evidence="4 5" key="1">
    <citation type="submission" date="2015-05" db="EMBL/GenBank/DDBJ databases">
        <title>Distinctive expansion of gene families associated with plant cell wall degradation and secondary metabolism in the genomes of grapevine trunk pathogens.</title>
        <authorList>
            <person name="Lawrence D.P."/>
            <person name="Travadon R."/>
            <person name="Rolshausen P.E."/>
            <person name="Baumgartner K."/>
        </authorList>
    </citation>
    <scope>NUCLEOTIDE SEQUENCE [LARGE SCALE GENOMIC DNA]</scope>
    <source>
        <strain evidence="4">UCRPC4</strain>
    </source>
</reference>
<dbReference type="PANTHER" id="PTHR47706">
    <property type="entry name" value="NMRA-LIKE FAMILY PROTEIN"/>
    <property type="match status" value="1"/>
</dbReference>
<sequence length="334" mass="36937">MFAPWLTVAYDDKVLNEDLDGAINYDEHVYHVPGEFARLVSPTPEASGNIGAPLTQALLEAKIFNLTVVSRNTSNATFPKGVIVHRSDMTDEDLLSILRGQDAIVCAVGPTGFDDQKRLIDLAIKADVKRFLPSEFSIHTSSRVVRDVMPLFNAKWSTIEYLRQKEKEGLSWTGLATGFLFDWGMKQGIFGFNLKDHTATIWDEGDTQFSATNLATACQALVSILQNPEDTANQYVHVASFATSQNQILNELKAAGMLDWSIISVTTEDQIKTGREMFRTGNFMGMMLLVQAATMGNLAGLNSDYGKDEKLWNQQLGLPFEIVKQSVEGLVSSE</sequence>
<dbReference type="Proteomes" id="UP000053317">
    <property type="component" value="Unassembled WGS sequence"/>
</dbReference>
<dbReference type="InterPro" id="IPR051609">
    <property type="entry name" value="NmrA/Isoflavone_reductase-like"/>
</dbReference>
<accession>A0A0G2FU12</accession>
<comment type="caution">
    <text evidence="4">The sequence shown here is derived from an EMBL/GenBank/DDBJ whole genome shotgun (WGS) entry which is preliminary data.</text>
</comment>
<dbReference type="SUPFAM" id="SSF51735">
    <property type="entry name" value="NAD(P)-binding Rossmann-fold domains"/>
    <property type="match status" value="1"/>
</dbReference>
<dbReference type="InterPro" id="IPR036291">
    <property type="entry name" value="NAD(P)-bd_dom_sf"/>
</dbReference>
<keyword evidence="5" id="KW-1185">Reference proteome</keyword>
<dbReference type="CDD" id="cd05259">
    <property type="entry name" value="PCBER_SDR_a"/>
    <property type="match status" value="1"/>
</dbReference>
<dbReference type="PANTHER" id="PTHR47706:SF9">
    <property type="entry name" value="NMRA-LIKE DOMAIN-CONTAINING PROTEIN-RELATED"/>
    <property type="match status" value="1"/>
</dbReference>
<dbReference type="InterPro" id="IPR008030">
    <property type="entry name" value="NmrA-like"/>
</dbReference>
<name>A0A0G2FU12_PHACM</name>
<dbReference type="GO" id="GO:0016491">
    <property type="term" value="F:oxidoreductase activity"/>
    <property type="evidence" value="ECO:0007669"/>
    <property type="project" value="UniProtKB-KW"/>
</dbReference>